<protein>
    <submittedName>
        <fullName evidence="1">Uncharacterized protein</fullName>
    </submittedName>
</protein>
<proteinExistence type="predicted"/>
<evidence type="ECO:0000313" key="2">
    <source>
        <dbReference type="Proteomes" id="UP001157502"/>
    </source>
</evidence>
<evidence type="ECO:0000313" key="1">
    <source>
        <dbReference type="EMBL" id="KAJ7995137.1"/>
    </source>
</evidence>
<sequence length="2975" mass="328139">MEKPRRNMFDSFKDQICQDLGPLEPNWFEELTVKAFAKDQGNLEKEQSSTVKSCGQDASFKTPLEKCTLDSSDMFSTPKIFRQRRLQSPVSLTDEEFTLDQEITNTSPCLFGTSIESDATRKPCRTLQYGEHFGLFDTPKQMTHSAKRISESLGAQLDVDVSWTSSLNTPVMSPTIILAKCEDRKDVHSVKSSAEDQVMFVRKLFPSLSKESESTIQPLEINNIPPHQHVGLDGQLTGVTEMSLGSPKTLPCDGSSLWKQSIPDAIEDREIRSTVASVLDGAEDVLSIFFSNSSVALRRVKAKERIKRKQSVSTRLSSIKEHITTDNMEDDKVSCVSAREDQHTSNTSESRTDKNIGELKISQWTPISLSEMSDCDMDAFHHEGTSSMKHIIAHGDINHTFTDSTGNQQLNPGSSKQTVLMESALYTKTVPTSSHPDGSELKRSTVESSLEHTFTRKTFVYCVQNQHLSEKGKYSVSQTLLTSLATTLGGNSQNMKQHGTIADNAVCNTLINAGMGGFNQLVHQECATNTNLVFQAPTNEPDLDMSQLCRAFAQDFSQAVESNEPCSRGGAAIQNGFSTSACVSAVKQTNRKLMSQLESVIGDVRHARNITSIPDASVLRPSLSCKTGSPPSTGMMFISPQSGAKTTKQISVKSIDQGGKVSVPSQPDWGFKTASKRNIHISSANLEKAKNLFKQIENEKVSVDSSDIGLNVEDMSSGMMLVDVSPSRPEVDTHKMTVDNQRLLTVSQRADVSELCSLLEDGDSQFDFTQFISAKPTSYVSAESSDKELDPDLLTGIDFDDSFNSVIEKRSVKMVTSDEFNSIVSQFKGICQVTSSDNTSLPISLTEKPIEHIIHKRALSIDCNSSEKIYKSKDGVLAKKTTRNHLDDMEIHTSEKESDGKHLKQGLCFKTAGGNAMAVSEKCLSKAKALFADLEKIDETNTHTGSLLNTEHVEASPVKSKSEMDSNDKNDSFTSSNKKESHGKGQDGGFSELCDEYPDKMDVNLNHSHKHTNGGFQTASGKGRAITECASKEQKNNCGFSTARGKTVYVSETSLLKARTLLNDCDESENSGPGKIPSLPTQNIKQISYLGFKKPCTKVGSTNVPVTAKNASNRGDTLPDIGGPKSKMLELDNSQIQVNNSSQIGCGFGTASGKRVSVSNEALLKAQALFNDCNVDGEELFKSKKARVDLTIPIQNPLQKLSGFKCVNGMGGTVSSIALHHTVLGFKDCDTIVDVANQEDSAAKSTDVVIINPEESMCGSMTAGGKKVHVLERGILMTRSIPMENLDKKCPYLENGLTKDSRLFDPTKHGSADDPNTDCHTGRIHDSSVKHGQFRTASGKGVVVSTEALQQTKEIFTGCDNNWPYSERGFTNDTSLFDRTKCKSTDIPQMRADFKAASGRDVALSGMALQQVKASLNDCNSNTDSLISAETNQSNSEIESAGSLMNNVGKSYCAFRTAGGKKVCISEKDILRAKSILNDNLDDNFIDTNARAVAGVSDRFTLFPEDGIGIKHGIPDKTKSSDLCCVEKSCDRELQKLKSPVHECEIFKYSQLENCQRVNMDLNKISRFNTANPVRSPCLTTANVVSVLEDSSSSANFKECARFTSPHTRPEEERQLRVLTPTIYNQSEMIKAAGLKHCKVTPSTVKMVDCSSLGEYQVESLGLTDCSVTQKSYFAQEAMDCTKALLEDEDLTDPRPPEQACPVSCKGTSVMRSRIGKRQSEDVQIRDQHPLKRRLLDEFDRTMDFNRRSSFVPAKSSSEGTFKDRRVFKYKTPLQPEVTRPYCKRGLVAPSIIKTECQKTSDPTIKDANPVRSKTAVFVPPFRKNFKPELQRSSVHQDKTQPTVFVPPFRRDNHGTREGFHKASEEKTSPLICESVLDTGTSVPRPQSNHTPVTLETGLSVPRPQSNHTPVTLETGTSVPRPQSNHTPVTLGTGTSVPRPQSNHTPVTLGTGTSVPRPQSNHTPVTLGTGTSVPRPQSNHTPVTLETGTSVPRPQSNHTPVTLETGTSVPRPQSNHTPVTLDTGTSVPRPQSNHTPVTLDTGNSVPRPQSNHTPVTDTSYEMAIESIQEPNSRRTDKPEAGGDGWSRRGVESGTAKESESCEPVPNCTDVEHEDTECLQLARDMQDMRIRKKKRQTIRPLPGSLFLARTSGARTSGVARPTLRNAVRGRLPVQHTITQLYGYGVHQNVAEISPENAEGYRFVFRHHFSTNAFIEGCVQLGDGGRLIPCDDGTAGKYEFFRALCDSPGVDPKLISENWVFNHYRWVVWKMACMERAFPHVMGGACLIPEQVLLQLKYRYDVEVDHSRRSALRKIMERDDTAAKTMVLCVCGVVTKGLIPNCWSETKMPQSAEESSPVAVIWLTDGWYAIKAQLDVPLTAMLHRGRLVVGGKLLVHGAELVGSADACSPLEAPDGLMLKIRANSTRVARWDTRLGFYRDPRPFLLPLSSLYSRGGPVGCVDIVVLRSYPTQWMEKKLDGGFVFRSDRAEEKQRQRHEQAESRAREILFAKIQAQMEKEENGLEKSRSRRTLCGRDMETLLDGEELFEAVNNDPVYLETRLSEQQQKALNKYRQCVGERRQAALQERIRQAVETEGCPERKVSPVWKLSVADSRDQLHKNVYMLNIWNPSQDIQSLLKEGGRYKAYQLSTSEGKKRACNSTIQFTATKKTQFQNIQASADWLCHRFHAREAVGFHSLLNPDLQPLCGEVDLVGYIIWITERQGPSPVVYLVDGQLDFVKVRFFSSLAQQGLEDLVKPLALVALSNLQLCAQHSSPMNSSIPSLYAGDLSTNPRETHLKEATAKLRNLVQEQENFFRIAEEKLSTLGHAPSPAPSPAPPPRTPGLKTDVNPDTRTSITPQQAVQNTVPFSPLIRSSRNTPGSFTGGNNKGPKSLKRKRALDYLSIPPPLYPLVTMTLPSPRINKTFNPPRRAETPRVQKTPHRLAPQAVLQPLEDEWVDDEELAMIDTQSLHDGVEKDA</sequence>
<reference evidence="1" key="1">
    <citation type="submission" date="2021-05" db="EMBL/GenBank/DDBJ databases">
        <authorList>
            <person name="Pan Q."/>
            <person name="Jouanno E."/>
            <person name="Zahm M."/>
            <person name="Klopp C."/>
            <person name="Cabau C."/>
            <person name="Louis A."/>
            <person name="Berthelot C."/>
            <person name="Parey E."/>
            <person name="Roest Crollius H."/>
            <person name="Montfort J."/>
            <person name="Robinson-Rechavi M."/>
            <person name="Bouchez O."/>
            <person name="Lampietro C."/>
            <person name="Lopez Roques C."/>
            <person name="Donnadieu C."/>
            <person name="Postlethwait J."/>
            <person name="Bobe J."/>
            <person name="Dillon D."/>
            <person name="Chandos A."/>
            <person name="von Hippel F."/>
            <person name="Guiguen Y."/>
        </authorList>
    </citation>
    <scope>NUCLEOTIDE SEQUENCE</scope>
    <source>
        <strain evidence="1">YG-Jan2019</strain>
    </source>
</reference>
<comment type="caution">
    <text evidence="1">The sequence shown here is derived from an EMBL/GenBank/DDBJ whole genome shotgun (WGS) entry which is preliminary data.</text>
</comment>
<keyword evidence="2" id="KW-1185">Reference proteome</keyword>
<dbReference type="Proteomes" id="UP001157502">
    <property type="component" value="Chromosome 21"/>
</dbReference>
<accession>A0ACC2FUV5</accession>
<name>A0ACC2FUV5_DALPE</name>
<dbReference type="EMBL" id="CM055748">
    <property type="protein sequence ID" value="KAJ7995137.1"/>
    <property type="molecule type" value="Genomic_DNA"/>
</dbReference>
<gene>
    <name evidence="1" type="ORF">DPEC_G00241440</name>
</gene>
<organism evidence="1 2">
    <name type="scientific">Dallia pectoralis</name>
    <name type="common">Alaska blackfish</name>
    <dbReference type="NCBI Taxonomy" id="75939"/>
    <lineage>
        <taxon>Eukaryota</taxon>
        <taxon>Metazoa</taxon>
        <taxon>Chordata</taxon>
        <taxon>Craniata</taxon>
        <taxon>Vertebrata</taxon>
        <taxon>Euteleostomi</taxon>
        <taxon>Actinopterygii</taxon>
        <taxon>Neopterygii</taxon>
        <taxon>Teleostei</taxon>
        <taxon>Protacanthopterygii</taxon>
        <taxon>Esociformes</taxon>
        <taxon>Umbridae</taxon>
        <taxon>Dallia</taxon>
    </lineage>
</organism>